<dbReference type="SUPFAM" id="SSF48452">
    <property type="entry name" value="TPR-like"/>
    <property type="match status" value="1"/>
</dbReference>
<dbReference type="RefSeq" id="WP_101517359.1">
    <property type="nucleotide sequence ID" value="NZ_PKUS01000002.1"/>
</dbReference>
<feature type="domain" description="Thioredoxin" evidence="7">
    <location>
        <begin position="1"/>
        <end position="111"/>
    </location>
</feature>
<name>A0A2N5X7J6_9GAMM</name>
<evidence type="ECO:0000256" key="6">
    <source>
        <dbReference type="NCBIfam" id="TIGR01068"/>
    </source>
</evidence>
<evidence type="ECO:0000259" key="7">
    <source>
        <dbReference type="PROSITE" id="PS51352"/>
    </source>
</evidence>
<keyword evidence="9" id="KW-1185">Reference proteome</keyword>
<reference evidence="8 9" key="1">
    <citation type="submission" date="2018-01" db="EMBL/GenBank/DDBJ databases">
        <title>The draft genome sequence of Halioglobus lutimaris HF004.</title>
        <authorList>
            <person name="Du Z.-J."/>
            <person name="Shi M.-J."/>
        </authorList>
    </citation>
    <scope>NUCLEOTIDE SEQUENCE [LARGE SCALE GENOMIC DNA]</scope>
    <source>
        <strain evidence="8 9">HF004</strain>
    </source>
</reference>
<dbReference type="SUPFAM" id="SSF52833">
    <property type="entry name" value="Thioredoxin-like"/>
    <property type="match status" value="1"/>
</dbReference>
<dbReference type="PRINTS" id="PR00421">
    <property type="entry name" value="THIOREDOXIN"/>
</dbReference>
<evidence type="ECO:0000256" key="5">
    <source>
        <dbReference type="ARBA" id="ARBA00023284"/>
    </source>
</evidence>
<evidence type="ECO:0000256" key="2">
    <source>
        <dbReference type="ARBA" id="ARBA00022448"/>
    </source>
</evidence>
<dbReference type="OrthoDB" id="9790390at2"/>
<dbReference type="FunFam" id="3.40.30.10:FF:000001">
    <property type="entry name" value="Thioredoxin"/>
    <property type="match status" value="1"/>
</dbReference>
<dbReference type="InterPro" id="IPR011990">
    <property type="entry name" value="TPR-like_helical_dom_sf"/>
</dbReference>
<dbReference type="InterPro" id="IPR005746">
    <property type="entry name" value="Thioredoxin"/>
</dbReference>
<dbReference type="CDD" id="cd02956">
    <property type="entry name" value="ybbN"/>
    <property type="match status" value="1"/>
</dbReference>
<dbReference type="EMBL" id="PKUS01000002">
    <property type="protein sequence ID" value="PLW70466.1"/>
    <property type="molecule type" value="Genomic_DNA"/>
</dbReference>
<keyword evidence="5" id="KW-0676">Redox-active center</keyword>
<accession>A0A2N5X7J6</accession>
<dbReference type="InterPro" id="IPR017937">
    <property type="entry name" value="Thioredoxin_CS"/>
</dbReference>
<dbReference type="GO" id="GO:0005737">
    <property type="term" value="C:cytoplasm"/>
    <property type="evidence" value="ECO:0007669"/>
    <property type="project" value="TreeGrafter"/>
</dbReference>
<dbReference type="GO" id="GO:0015035">
    <property type="term" value="F:protein-disulfide reductase activity"/>
    <property type="evidence" value="ECO:0007669"/>
    <property type="project" value="UniProtKB-UniRule"/>
</dbReference>
<organism evidence="8 9">
    <name type="scientific">Pseudohalioglobus lutimaris</name>
    <dbReference type="NCBI Taxonomy" id="1737061"/>
    <lineage>
        <taxon>Bacteria</taxon>
        <taxon>Pseudomonadati</taxon>
        <taxon>Pseudomonadota</taxon>
        <taxon>Gammaproteobacteria</taxon>
        <taxon>Cellvibrionales</taxon>
        <taxon>Halieaceae</taxon>
        <taxon>Pseudohalioglobus</taxon>
    </lineage>
</organism>
<dbReference type="Pfam" id="PF14561">
    <property type="entry name" value="TPR_20"/>
    <property type="match status" value="1"/>
</dbReference>
<gene>
    <name evidence="8" type="primary">trxA</name>
    <name evidence="8" type="ORF">C0039_04515</name>
</gene>
<evidence type="ECO:0000256" key="1">
    <source>
        <dbReference type="ARBA" id="ARBA00008987"/>
    </source>
</evidence>
<protein>
    <recommendedName>
        <fullName evidence="6">Thioredoxin</fullName>
    </recommendedName>
</protein>
<keyword evidence="3" id="KW-0249">Electron transport</keyword>
<dbReference type="PANTHER" id="PTHR45663:SF11">
    <property type="entry name" value="GEO12009P1"/>
    <property type="match status" value="1"/>
</dbReference>
<keyword evidence="2" id="KW-0813">Transport</keyword>
<dbReference type="InterPro" id="IPR013766">
    <property type="entry name" value="Thioredoxin_domain"/>
</dbReference>
<evidence type="ECO:0000256" key="4">
    <source>
        <dbReference type="ARBA" id="ARBA00023157"/>
    </source>
</evidence>
<dbReference type="NCBIfam" id="TIGR01068">
    <property type="entry name" value="thioredoxin"/>
    <property type="match status" value="1"/>
</dbReference>
<dbReference type="PANTHER" id="PTHR45663">
    <property type="entry name" value="GEO12009P1"/>
    <property type="match status" value="1"/>
</dbReference>
<dbReference type="PROSITE" id="PS51352">
    <property type="entry name" value="THIOREDOXIN_2"/>
    <property type="match status" value="1"/>
</dbReference>
<proteinExistence type="inferred from homology"/>
<sequence>MSEHIVNIDETNAAALLIDESHKRPVVVDFWADWCEPCKVLMPMLEKIATEYNGAFLLAKVNADEQGGIAQQFGVRSLPTVMVIQDGQPVDGFAGAQPENAVRELLGKYLPKPWDGLLQLAQEAIDEGDFARALTPLRQAWDESGQLYEITVMYVHALIECLRLDEAQTLLDGVRMADQDAAFEQLKAQLEIKREAAKSPEIDALEQKLAANPDDLDVRHQLAVQFTNAGQFKEAMEHLVTILQKDLDHADGATKKSLLDTIASLGKGDPLAAEYQRRLYSLLY</sequence>
<evidence type="ECO:0000256" key="3">
    <source>
        <dbReference type="ARBA" id="ARBA00022982"/>
    </source>
</evidence>
<dbReference type="InterPro" id="IPR036249">
    <property type="entry name" value="Thioredoxin-like_sf"/>
</dbReference>
<dbReference type="Pfam" id="PF00085">
    <property type="entry name" value="Thioredoxin"/>
    <property type="match status" value="1"/>
</dbReference>
<evidence type="ECO:0000313" key="9">
    <source>
        <dbReference type="Proteomes" id="UP000235005"/>
    </source>
</evidence>
<comment type="similarity">
    <text evidence="1">Belongs to the thioredoxin family.</text>
</comment>
<dbReference type="AlphaFoldDB" id="A0A2N5X7J6"/>
<dbReference type="Gene3D" id="3.40.30.10">
    <property type="entry name" value="Glutaredoxin"/>
    <property type="match status" value="1"/>
</dbReference>
<comment type="caution">
    <text evidence="8">The sequence shown here is derived from an EMBL/GenBank/DDBJ whole genome shotgun (WGS) entry which is preliminary data.</text>
</comment>
<dbReference type="PROSITE" id="PS00194">
    <property type="entry name" value="THIOREDOXIN_1"/>
    <property type="match status" value="1"/>
</dbReference>
<dbReference type="Proteomes" id="UP000235005">
    <property type="component" value="Unassembled WGS sequence"/>
</dbReference>
<evidence type="ECO:0000313" key="8">
    <source>
        <dbReference type="EMBL" id="PLW70466.1"/>
    </source>
</evidence>
<dbReference type="Pfam" id="PF14559">
    <property type="entry name" value="TPR_19"/>
    <property type="match status" value="1"/>
</dbReference>
<dbReference type="Gene3D" id="1.25.40.10">
    <property type="entry name" value="Tetratricopeptide repeat domain"/>
    <property type="match status" value="2"/>
</dbReference>
<keyword evidence="4" id="KW-1015">Disulfide bond</keyword>
<dbReference type="GO" id="GO:0006950">
    <property type="term" value="P:response to stress"/>
    <property type="evidence" value="ECO:0007669"/>
    <property type="project" value="UniProtKB-ARBA"/>
</dbReference>